<keyword evidence="1" id="KW-0472">Membrane</keyword>
<keyword evidence="2" id="KW-0614">Plasmid</keyword>
<accession>E6UJE8</accession>
<dbReference type="RefSeq" id="WP_013483344.1">
    <property type="nucleotide sequence ID" value="NC_014824.1"/>
</dbReference>
<evidence type="ECO:0000313" key="3">
    <source>
        <dbReference type="Proteomes" id="UP000006919"/>
    </source>
</evidence>
<name>E6UJE8_RUMA7</name>
<gene>
    <name evidence="2" type="ordered locus">Rumal_3332</name>
</gene>
<dbReference type="EMBL" id="CP002404">
    <property type="protein sequence ID" value="ADU23794.1"/>
    <property type="molecule type" value="Genomic_DNA"/>
</dbReference>
<sequence length="153" mass="17107">MFKIFYAAFLANKKGDETIKPKVNGITIFFMIKTVISICVFIFLMKRMAKLMPELLWNIMTGFQYLSMTLTVIFAAKAVLKKSWRCAVASFLCFILNCVFSIAKIIAIKNISLSTVRISPKLFLVFIALFSLGVLSGIVIKEVAAIKAKSKCS</sequence>
<evidence type="ECO:0000256" key="1">
    <source>
        <dbReference type="SAM" id="Phobius"/>
    </source>
</evidence>
<reference evidence="3" key="1">
    <citation type="journal article" date="2011" name="J. Bacteriol.">
        <title>Complete genome of the cellulolytic ruminal bacterium Ruminococcus albus 7.</title>
        <authorList>
            <person name="Suen G."/>
            <person name="Stevenson D.M."/>
            <person name="Bruce D.C."/>
            <person name="Chertkov O."/>
            <person name="Copeland A."/>
            <person name="Cheng J.F."/>
            <person name="Detter C."/>
            <person name="Detter J.C."/>
            <person name="Goodwin L.A."/>
            <person name="Han C.S."/>
            <person name="Hauser L.J."/>
            <person name="Ivanova N.N."/>
            <person name="Kyrpides N.C."/>
            <person name="Land M.L."/>
            <person name="Lapidus A."/>
            <person name="Lucas S."/>
            <person name="Ovchinnikova G."/>
            <person name="Pitluck S."/>
            <person name="Tapia R."/>
            <person name="Woyke T."/>
            <person name="Boyum J."/>
            <person name="Mead D."/>
            <person name="Weimer P.J."/>
        </authorList>
    </citation>
    <scope>NUCLEOTIDE SEQUENCE [LARGE SCALE GENOMIC DNA]</scope>
    <source>
        <strain evidence="3">ATCC 27210 / DSM 20455 / JCM 14654 / NCDO 2250 / 7</strain>
        <plasmid evidence="3">pRUMAL01</plasmid>
    </source>
</reference>
<feature type="transmembrane region" description="Helical" evidence="1">
    <location>
        <begin position="56"/>
        <end position="76"/>
    </location>
</feature>
<keyword evidence="1" id="KW-0812">Transmembrane</keyword>
<organism evidence="2 3">
    <name type="scientific">Ruminococcus albus (strain ATCC 27210 / DSM 20455 / JCM 14654 / NCDO 2250 / 7)</name>
    <dbReference type="NCBI Taxonomy" id="697329"/>
    <lineage>
        <taxon>Bacteria</taxon>
        <taxon>Bacillati</taxon>
        <taxon>Bacillota</taxon>
        <taxon>Clostridia</taxon>
        <taxon>Eubacteriales</taxon>
        <taxon>Oscillospiraceae</taxon>
        <taxon>Ruminococcus</taxon>
    </lineage>
</organism>
<dbReference type="AlphaFoldDB" id="E6UJE8"/>
<feature type="transmembrane region" description="Helical" evidence="1">
    <location>
        <begin position="88"/>
        <end position="108"/>
    </location>
</feature>
<proteinExistence type="predicted"/>
<feature type="transmembrane region" description="Helical" evidence="1">
    <location>
        <begin position="120"/>
        <end position="140"/>
    </location>
</feature>
<dbReference type="Proteomes" id="UP000006919">
    <property type="component" value="Plasmid pRUMAL01"/>
</dbReference>
<evidence type="ECO:0000313" key="2">
    <source>
        <dbReference type="EMBL" id="ADU23794.1"/>
    </source>
</evidence>
<protein>
    <submittedName>
        <fullName evidence="2">Uncharacterized protein</fullName>
    </submittedName>
</protein>
<keyword evidence="1" id="KW-1133">Transmembrane helix</keyword>
<dbReference type="KEGG" id="ral:Rumal_3332"/>
<dbReference type="HOGENOM" id="CLU_1711929_0_0_9"/>
<geneLocation type="plasmid" evidence="2 3">
    <name>pRUMAL01</name>
</geneLocation>
<feature type="transmembrane region" description="Helical" evidence="1">
    <location>
        <begin position="25"/>
        <end position="44"/>
    </location>
</feature>